<feature type="coiled-coil region" evidence="1">
    <location>
        <begin position="386"/>
        <end position="413"/>
    </location>
</feature>
<evidence type="ECO:0000256" key="1">
    <source>
        <dbReference type="SAM" id="Coils"/>
    </source>
</evidence>
<protein>
    <recommendedName>
        <fullName evidence="5">Secreted protein</fullName>
    </recommendedName>
</protein>
<gene>
    <name evidence="3" type="ORF">GCM10009655_04420</name>
</gene>
<organism evidence="3 4">
    <name type="scientific">Rhodoglobus aureus</name>
    <dbReference type="NCBI Taxonomy" id="191497"/>
    <lineage>
        <taxon>Bacteria</taxon>
        <taxon>Bacillati</taxon>
        <taxon>Actinomycetota</taxon>
        <taxon>Actinomycetes</taxon>
        <taxon>Micrococcales</taxon>
        <taxon>Microbacteriaceae</taxon>
        <taxon>Rhodoglobus</taxon>
    </lineage>
</organism>
<accession>A0ABN1VEU3</accession>
<comment type="caution">
    <text evidence="3">The sequence shown here is derived from an EMBL/GenBank/DDBJ whole genome shotgun (WGS) entry which is preliminary data.</text>
</comment>
<evidence type="ECO:0000313" key="4">
    <source>
        <dbReference type="Proteomes" id="UP001500943"/>
    </source>
</evidence>
<keyword evidence="2" id="KW-0812">Transmembrane</keyword>
<keyword evidence="2" id="KW-1133">Transmembrane helix</keyword>
<sequence>MVPLALPLLAATDAAELARGTTIAVVALLVLVLALGVGAFIVLFRRGGDRGRRGAASQANLDAQAAALLVGLDDRVRDAENEVGFAVAQFGVESARDFDSALAEARLKLTEAFRLGQQRDTATSDAVQLRRRNTLQMIALCDKAFASLDRFDSAFAERRRTEVDAAQTARELRARLGALRDRLSALQDRRAEAAEHYVEVVLAVTTRQLVHVEEFLDHADQELDAVSPEISPTGVNAVADRLHVAASDLHLADQHLATSERSLRELGDAEVAVQRMRDTSVGDLREARVAVERAPDPSSGATIIAAIAAVETALMATAIDPGSHSDPFRQLVVLGDAAADLDAALASARNQQQRLEHARAAYRGTLIAARSQISVVRELIGRGGASASARTRLAEAERQLMIAEAETDAVEALDAIRRSVTHARDADALARY</sequence>
<dbReference type="EMBL" id="BAAAKW010000010">
    <property type="protein sequence ID" value="GAA1208331.1"/>
    <property type="molecule type" value="Genomic_DNA"/>
</dbReference>
<feature type="coiled-coil region" evidence="1">
    <location>
        <begin position="169"/>
        <end position="196"/>
    </location>
</feature>
<keyword evidence="4" id="KW-1185">Reference proteome</keyword>
<proteinExistence type="predicted"/>
<evidence type="ECO:0000256" key="2">
    <source>
        <dbReference type="SAM" id="Phobius"/>
    </source>
</evidence>
<reference evidence="3 4" key="1">
    <citation type="journal article" date="2019" name="Int. J. Syst. Evol. Microbiol.">
        <title>The Global Catalogue of Microorganisms (GCM) 10K type strain sequencing project: providing services to taxonomists for standard genome sequencing and annotation.</title>
        <authorList>
            <consortium name="The Broad Institute Genomics Platform"/>
            <consortium name="The Broad Institute Genome Sequencing Center for Infectious Disease"/>
            <person name="Wu L."/>
            <person name="Ma J."/>
        </authorList>
    </citation>
    <scope>NUCLEOTIDE SEQUENCE [LARGE SCALE GENOMIC DNA]</scope>
    <source>
        <strain evidence="3 4">JCM 12762</strain>
    </source>
</reference>
<evidence type="ECO:0008006" key="5">
    <source>
        <dbReference type="Google" id="ProtNLM"/>
    </source>
</evidence>
<keyword evidence="1" id="KW-0175">Coiled coil</keyword>
<name>A0ABN1VEU3_9MICO</name>
<feature type="transmembrane region" description="Helical" evidence="2">
    <location>
        <begin position="24"/>
        <end position="44"/>
    </location>
</feature>
<dbReference type="RefSeq" id="WP_343922787.1">
    <property type="nucleotide sequence ID" value="NZ_BAAAKW010000010.1"/>
</dbReference>
<keyword evidence="2" id="KW-0472">Membrane</keyword>
<dbReference type="Proteomes" id="UP001500943">
    <property type="component" value="Unassembled WGS sequence"/>
</dbReference>
<evidence type="ECO:0000313" key="3">
    <source>
        <dbReference type="EMBL" id="GAA1208331.1"/>
    </source>
</evidence>